<dbReference type="Proteomes" id="UP000466039">
    <property type="component" value="Chromosome"/>
</dbReference>
<accession>A0AAD1N1D6</accession>
<reference evidence="1 2" key="1">
    <citation type="journal article" date="2019" name="Emerg. Microbes Infect.">
        <title>Comprehensive subspecies identification of 175 nontuberculous mycobacteria species based on 7547 genomic profiles.</title>
        <authorList>
            <person name="Matsumoto Y."/>
            <person name="Kinjo T."/>
            <person name="Motooka D."/>
            <person name="Nabeya D."/>
            <person name="Jung N."/>
            <person name="Uechi K."/>
            <person name="Horii T."/>
            <person name="Iida T."/>
            <person name="Fujita J."/>
            <person name="Nakamura S."/>
        </authorList>
    </citation>
    <scope>NUCLEOTIDE SEQUENCE [LARGE SCALE GENOMIC DNA]</scope>
    <source>
        <strain evidence="1 2">JCM 15658</strain>
    </source>
</reference>
<protein>
    <submittedName>
        <fullName evidence="1">Uncharacterized protein</fullName>
    </submittedName>
</protein>
<evidence type="ECO:0000313" key="2">
    <source>
        <dbReference type="Proteomes" id="UP000466039"/>
    </source>
</evidence>
<dbReference type="AlphaFoldDB" id="A0AAD1N1D6"/>
<organism evidence="1 2">
    <name type="scientific">Mycolicibacterium monacense</name>
    <name type="common">Mycobacterium monacense</name>
    <dbReference type="NCBI Taxonomy" id="85693"/>
    <lineage>
        <taxon>Bacteria</taxon>
        <taxon>Bacillati</taxon>
        <taxon>Actinomycetota</taxon>
        <taxon>Actinomycetes</taxon>
        <taxon>Mycobacteriales</taxon>
        <taxon>Mycobacteriaceae</taxon>
        <taxon>Mycolicibacterium</taxon>
    </lineage>
</organism>
<sequence>MERKYCWERTDSSIVNNPALRLMPDNQRGAGEVVQHGGMKWSYMPEGHAARQGRKYCRWSSKTTALAPRVHRHSAN</sequence>
<name>A0AAD1N1D6_MYCMB</name>
<proteinExistence type="predicted"/>
<keyword evidence="2" id="KW-1185">Reference proteome</keyword>
<evidence type="ECO:0000313" key="1">
    <source>
        <dbReference type="EMBL" id="BBZ62977.1"/>
    </source>
</evidence>
<dbReference type="EMBL" id="AP022617">
    <property type="protein sequence ID" value="BBZ62977.1"/>
    <property type="molecule type" value="Genomic_DNA"/>
</dbReference>
<gene>
    <name evidence="1" type="ORF">MMON_42780</name>
</gene>